<reference evidence="1" key="1">
    <citation type="submission" date="2021-06" db="EMBL/GenBank/DDBJ databases">
        <authorList>
            <person name="Kallberg Y."/>
            <person name="Tangrot J."/>
            <person name="Rosling A."/>
        </authorList>
    </citation>
    <scope>NUCLEOTIDE SEQUENCE</scope>
    <source>
        <strain evidence="1">IN212</strain>
    </source>
</reference>
<feature type="non-terminal residue" evidence="1">
    <location>
        <position position="1"/>
    </location>
</feature>
<dbReference type="SUPFAM" id="SSF140996">
    <property type="entry name" value="Hermes dimerisation domain"/>
    <property type="match status" value="1"/>
</dbReference>
<evidence type="ECO:0000313" key="1">
    <source>
        <dbReference type="EMBL" id="CAG8769736.1"/>
    </source>
</evidence>
<feature type="non-terminal residue" evidence="1">
    <location>
        <position position="91"/>
    </location>
</feature>
<dbReference type="OrthoDB" id="2438553at2759"/>
<evidence type="ECO:0000313" key="2">
    <source>
        <dbReference type="Proteomes" id="UP000789396"/>
    </source>
</evidence>
<keyword evidence="2" id="KW-1185">Reference proteome</keyword>
<sequence>ENDNERDTEEDFPIFKKARTKEPQELNNWIENFSNLPEKKKECDRALLKFFVCCGIPFSIVEHPFFLEFVKYLNQAYESPKQTYLSTTLLK</sequence>
<dbReference type="AlphaFoldDB" id="A0A9N9NZ38"/>
<protein>
    <submittedName>
        <fullName evidence="1">471_t:CDS:1</fullName>
    </submittedName>
</protein>
<dbReference type="EMBL" id="CAJVPZ010045679">
    <property type="protein sequence ID" value="CAG8769736.1"/>
    <property type="molecule type" value="Genomic_DNA"/>
</dbReference>
<name>A0A9N9NZ38_9GLOM</name>
<gene>
    <name evidence="1" type="ORF">RFULGI_LOCUS14974</name>
</gene>
<accession>A0A9N9NZ38</accession>
<dbReference type="Proteomes" id="UP000789396">
    <property type="component" value="Unassembled WGS sequence"/>
</dbReference>
<organism evidence="1 2">
    <name type="scientific">Racocetra fulgida</name>
    <dbReference type="NCBI Taxonomy" id="60492"/>
    <lineage>
        <taxon>Eukaryota</taxon>
        <taxon>Fungi</taxon>
        <taxon>Fungi incertae sedis</taxon>
        <taxon>Mucoromycota</taxon>
        <taxon>Glomeromycotina</taxon>
        <taxon>Glomeromycetes</taxon>
        <taxon>Diversisporales</taxon>
        <taxon>Gigasporaceae</taxon>
        <taxon>Racocetra</taxon>
    </lineage>
</organism>
<proteinExistence type="predicted"/>
<comment type="caution">
    <text evidence="1">The sequence shown here is derived from an EMBL/GenBank/DDBJ whole genome shotgun (WGS) entry which is preliminary data.</text>
</comment>